<reference evidence="1" key="1">
    <citation type="submission" date="2013-08" db="EMBL/GenBank/DDBJ databases">
        <authorList>
            <person name="Mendez C."/>
            <person name="Richter M."/>
            <person name="Ferrer M."/>
            <person name="Sanchez J."/>
        </authorList>
    </citation>
    <scope>NUCLEOTIDE SEQUENCE</scope>
</reference>
<dbReference type="PANTHER" id="PTHR42921">
    <property type="entry name" value="ACETOACETYL-COA SYNTHETASE"/>
    <property type="match status" value="1"/>
</dbReference>
<comment type="caution">
    <text evidence="1">The sequence shown here is derived from an EMBL/GenBank/DDBJ whole genome shotgun (WGS) entry which is preliminary data.</text>
</comment>
<evidence type="ECO:0000313" key="1">
    <source>
        <dbReference type="EMBL" id="EQD79546.1"/>
    </source>
</evidence>
<dbReference type="EMBL" id="AUZY01000115">
    <property type="protein sequence ID" value="EQD79546.1"/>
    <property type="molecule type" value="Genomic_DNA"/>
</dbReference>
<dbReference type="SUPFAM" id="SSF56801">
    <property type="entry name" value="Acetyl-CoA synthetase-like"/>
    <property type="match status" value="1"/>
</dbReference>
<proteinExistence type="predicted"/>
<name>T1C262_9ZZZZ</name>
<dbReference type="AlphaFoldDB" id="T1C262"/>
<dbReference type="Gene3D" id="3.40.50.12780">
    <property type="entry name" value="N-terminal domain of ligase-like"/>
    <property type="match status" value="1"/>
</dbReference>
<gene>
    <name evidence="1" type="ORF">B1B_00156</name>
</gene>
<reference evidence="1" key="2">
    <citation type="journal article" date="2014" name="ISME J.">
        <title>Microbial stratification in low pH oxic and suboxic macroscopic growths along an acid mine drainage.</title>
        <authorList>
            <person name="Mendez-Garcia C."/>
            <person name="Mesa V."/>
            <person name="Sprenger R.R."/>
            <person name="Richter M."/>
            <person name="Diez M.S."/>
            <person name="Solano J."/>
            <person name="Bargiela R."/>
            <person name="Golyshina O.V."/>
            <person name="Manteca A."/>
            <person name="Ramos J.L."/>
            <person name="Gallego J.R."/>
            <person name="Llorente I."/>
            <person name="Martins Dos Santos V.A."/>
            <person name="Jensen O.N."/>
            <person name="Pelaez A.I."/>
            <person name="Sanchez J."/>
            <person name="Ferrer M."/>
        </authorList>
    </citation>
    <scope>NUCLEOTIDE SEQUENCE</scope>
</reference>
<dbReference type="InterPro" id="IPR042099">
    <property type="entry name" value="ANL_N_sf"/>
</dbReference>
<feature type="non-terminal residue" evidence="1">
    <location>
        <position position="1"/>
    </location>
</feature>
<organism evidence="1">
    <name type="scientific">mine drainage metagenome</name>
    <dbReference type="NCBI Taxonomy" id="410659"/>
    <lineage>
        <taxon>unclassified sequences</taxon>
        <taxon>metagenomes</taxon>
        <taxon>ecological metagenomes</taxon>
    </lineage>
</organism>
<dbReference type="PANTHER" id="PTHR42921:SF1">
    <property type="entry name" value="ACETOACETYL-COA SYNTHETASE"/>
    <property type="match status" value="1"/>
</dbReference>
<dbReference type="GO" id="GO:0030729">
    <property type="term" value="F:acetoacetate-CoA ligase activity"/>
    <property type="evidence" value="ECO:0007669"/>
    <property type="project" value="TreeGrafter"/>
</dbReference>
<feature type="non-terminal residue" evidence="1">
    <location>
        <position position="95"/>
    </location>
</feature>
<sequence>DRFGQIEPKVLFSADGYFYSGKTLDSLATIGEVARQLPSLRQIVVIPYVSQSPRLEQLGPAHTYAAHWEACGRRGASLQFTPLPFDHPLYILFSS</sequence>
<accession>T1C262</accession>
<protein>
    <submittedName>
        <fullName evidence="1">Acetoacetyl-CoA synthetase</fullName>
    </submittedName>
</protein>